<organism evidence="1 2">
    <name type="scientific">Rhizocola hellebori</name>
    <dbReference type="NCBI Taxonomy" id="1392758"/>
    <lineage>
        <taxon>Bacteria</taxon>
        <taxon>Bacillati</taxon>
        <taxon>Actinomycetota</taxon>
        <taxon>Actinomycetes</taxon>
        <taxon>Micromonosporales</taxon>
        <taxon>Micromonosporaceae</taxon>
        <taxon>Rhizocola</taxon>
    </lineage>
</organism>
<keyword evidence="2" id="KW-1185">Reference proteome</keyword>
<sequence>MGGHLDDPNAEMAVVVCGQAAAAKEIHKRSFNVLTERWPRGTLLHLATIGAAQRRSIPVASQRPTLQPSLNLISAHIPAAQPLPDQRMRPLCSVNALFGADPFHESWS</sequence>
<name>A0A8J3Q9J8_9ACTN</name>
<dbReference type="AlphaFoldDB" id="A0A8J3Q9J8"/>
<reference evidence="1" key="1">
    <citation type="submission" date="2021-01" db="EMBL/GenBank/DDBJ databases">
        <title>Whole genome shotgun sequence of Rhizocola hellebori NBRC 109834.</title>
        <authorList>
            <person name="Komaki H."/>
            <person name="Tamura T."/>
        </authorList>
    </citation>
    <scope>NUCLEOTIDE SEQUENCE</scope>
    <source>
        <strain evidence="1">NBRC 109834</strain>
    </source>
</reference>
<protein>
    <submittedName>
        <fullName evidence="1">Uncharacterized protein</fullName>
    </submittedName>
</protein>
<accession>A0A8J3Q9J8</accession>
<gene>
    <name evidence="1" type="ORF">Rhe02_47300</name>
</gene>
<evidence type="ECO:0000313" key="1">
    <source>
        <dbReference type="EMBL" id="GIH06663.1"/>
    </source>
</evidence>
<dbReference type="EMBL" id="BONY01000029">
    <property type="protein sequence ID" value="GIH06663.1"/>
    <property type="molecule type" value="Genomic_DNA"/>
</dbReference>
<proteinExistence type="predicted"/>
<dbReference type="Proteomes" id="UP000612899">
    <property type="component" value="Unassembled WGS sequence"/>
</dbReference>
<evidence type="ECO:0000313" key="2">
    <source>
        <dbReference type="Proteomes" id="UP000612899"/>
    </source>
</evidence>
<comment type="caution">
    <text evidence="1">The sequence shown here is derived from an EMBL/GenBank/DDBJ whole genome shotgun (WGS) entry which is preliminary data.</text>
</comment>